<evidence type="ECO:0000313" key="2">
    <source>
        <dbReference type="EMBL" id="TNL97664.1"/>
    </source>
</evidence>
<dbReference type="Pfam" id="PF13242">
    <property type="entry name" value="Hydrolase_like"/>
    <property type="match status" value="1"/>
</dbReference>
<feature type="compositionally biased region" description="Basic and acidic residues" evidence="1">
    <location>
        <begin position="318"/>
        <end position="327"/>
    </location>
</feature>
<dbReference type="GO" id="GO:0016791">
    <property type="term" value="F:phosphatase activity"/>
    <property type="evidence" value="ECO:0007669"/>
    <property type="project" value="TreeGrafter"/>
</dbReference>
<dbReference type="NCBIfam" id="TIGR01460">
    <property type="entry name" value="HAD-SF-IIA"/>
    <property type="match status" value="1"/>
</dbReference>
<dbReference type="Gene3D" id="3.40.50.1000">
    <property type="entry name" value="HAD superfamily/HAD-like"/>
    <property type="match status" value="2"/>
</dbReference>
<keyword evidence="2" id="KW-0378">Hydrolase</keyword>
<feature type="region of interest" description="Disordered" evidence="1">
    <location>
        <begin position="307"/>
        <end position="327"/>
    </location>
</feature>
<dbReference type="AlphaFoldDB" id="A0A5C4U3J1"/>
<sequence>MTLLEQHDALLLDLDGTVWESGQLIDGALDVLGSTDTTLMYVTNNASRSPETVAEMLSNVGLATSASAVLNSAQAAVNLARNVVAKGSRVLVLGTEAFSAAAQTAGFEVVGSAEEDPAVVLHGHNPATGWAELSEAALAIQAGARYIASNVDTTLPTPRGLCVGNGSMVAAVTSATGVTPQSAGKPEPAMFVQAASSCQARRPLAVGDRLDTDIKGAVAAGMSSLHVLTGVSQHHALVKAPVEQRPTYVAEDLRGLLQPAEALLPGAQGGFSARRVGEDIVLDGGTNASTATHALRTVLAVAWNSPQPPRGVQAGSPHAERVMEQWL</sequence>
<dbReference type="EMBL" id="VDHJ01000007">
    <property type="protein sequence ID" value="TNL97664.1"/>
    <property type="molecule type" value="Genomic_DNA"/>
</dbReference>
<dbReference type="GO" id="GO:0005737">
    <property type="term" value="C:cytoplasm"/>
    <property type="evidence" value="ECO:0007669"/>
    <property type="project" value="TreeGrafter"/>
</dbReference>
<keyword evidence="3" id="KW-1185">Reference proteome</keyword>
<dbReference type="Pfam" id="PF13344">
    <property type="entry name" value="Hydrolase_6"/>
    <property type="match status" value="1"/>
</dbReference>
<reference evidence="2 3" key="1">
    <citation type="submission" date="2019-06" db="EMBL/GenBank/DDBJ databases">
        <authorList>
            <person name="Li J."/>
        </authorList>
    </citation>
    <scope>NUCLEOTIDE SEQUENCE [LARGE SCALE GENOMIC DNA]</scope>
    <source>
        <strain evidence="2 3">LMG 28165</strain>
    </source>
</reference>
<gene>
    <name evidence="2" type="ORF">FHE74_06155</name>
</gene>
<protein>
    <submittedName>
        <fullName evidence="2">HAD-IIA family hydrolase</fullName>
    </submittedName>
</protein>
<name>A0A5C4U3J1_9CORY</name>
<proteinExistence type="predicted"/>
<dbReference type="InterPro" id="IPR023214">
    <property type="entry name" value="HAD_sf"/>
</dbReference>
<dbReference type="PANTHER" id="PTHR19288">
    <property type="entry name" value="4-NITROPHENYLPHOSPHATASE-RELATED"/>
    <property type="match status" value="1"/>
</dbReference>
<dbReference type="InterPro" id="IPR036412">
    <property type="entry name" value="HAD-like_sf"/>
</dbReference>
<dbReference type="Proteomes" id="UP000312032">
    <property type="component" value="Unassembled WGS sequence"/>
</dbReference>
<dbReference type="PANTHER" id="PTHR19288:SF95">
    <property type="entry name" value="D-GLYCEROL 3-PHOSPHATE PHOSPHATASE"/>
    <property type="match status" value="1"/>
</dbReference>
<accession>A0A5C4U3J1</accession>
<dbReference type="OrthoDB" id="3400930at2"/>
<evidence type="ECO:0000256" key="1">
    <source>
        <dbReference type="SAM" id="MobiDB-lite"/>
    </source>
</evidence>
<organism evidence="2 3">
    <name type="scientific">Corynebacterium tapiri</name>
    <dbReference type="NCBI Taxonomy" id="1448266"/>
    <lineage>
        <taxon>Bacteria</taxon>
        <taxon>Bacillati</taxon>
        <taxon>Actinomycetota</taxon>
        <taxon>Actinomycetes</taxon>
        <taxon>Mycobacteriales</taxon>
        <taxon>Corynebacteriaceae</taxon>
        <taxon>Corynebacterium</taxon>
    </lineage>
</organism>
<dbReference type="InterPro" id="IPR006357">
    <property type="entry name" value="HAD-SF_hydro_IIA"/>
</dbReference>
<comment type="caution">
    <text evidence="2">The sequence shown here is derived from an EMBL/GenBank/DDBJ whole genome shotgun (WGS) entry which is preliminary data.</text>
</comment>
<evidence type="ECO:0000313" key="3">
    <source>
        <dbReference type="Proteomes" id="UP000312032"/>
    </source>
</evidence>
<dbReference type="SUPFAM" id="SSF56784">
    <property type="entry name" value="HAD-like"/>
    <property type="match status" value="1"/>
</dbReference>
<dbReference type="RefSeq" id="WP_139465627.1">
    <property type="nucleotide sequence ID" value="NZ_VDHJ01000007.1"/>
</dbReference>